<feature type="domain" description="PapC N-terminal" evidence="10">
    <location>
        <begin position="70"/>
        <end position="215"/>
    </location>
</feature>
<dbReference type="PANTHER" id="PTHR30451">
    <property type="entry name" value="OUTER MEMBRANE USHER PROTEIN"/>
    <property type="match status" value="1"/>
</dbReference>
<evidence type="ECO:0000313" key="12">
    <source>
        <dbReference type="Proteomes" id="UP000294829"/>
    </source>
</evidence>
<dbReference type="InterPro" id="IPR043142">
    <property type="entry name" value="PapC-like_C_sf"/>
</dbReference>
<comment type="caution">
    <text evidence="11">The sequence shown here is derived from an EMBL/GenBank/DDBJ whole genome shotgun (WGS) entry which is preliminary data.</text>
</comment>
<comment type="similarity">
    <text evidence="2">Belongs to the fimbrial export usher family.</text>
</comment>
<proteinExistence type="inferred from homology"/>
<evidence type="ECO:0000256" key="6">
    <source>
        <dbReference type="ARBA" id="ARBA00022729"/>
    </source>
</evidence>
<evidence type="ECO:0000313" key="11">
    <source>
        <dbReference type="EMBL" id="TDK62746.1"/>
    </source>
</evidence>
<evidence type="ECO:0000256" key="7">
    <source>
        <dbReference type="ARBA" id="ARBA00023136"/>
    </source>
</evidence>
<evidence type="ECO:0000259" key="10">
    <source>
        <dbReference type="Pfam" id="PF13954"/>
    </source>
</evidence>
<dbReference type="Gene3D" id="2.60.40.2070">
    <property type="match status" value="1"/>
</dbReference>
<dbReference type="SUPFAM" id="SSF141729">
    <property type="entry name" value="FimD N-terminal domain-like"/>
    <property type="match status" value="1"/>
</dbReference>
<dbReference type="GO" id="GO:0015473">
    <property type="term" value="F:fimbrial usher porin activity"/>
    <property type="evidence" value="ECO:0007669"/>
    <property type="project" value="InterPro"/>
</dbReference>
<dbReference type="Gene3D" id="3.10.20.410">
    <property type="match status" value="1"/>
</dbReference>
<comment type="subcellular location">
    <subcellularLocation>
        <location evidence="1">Cell outer membrane</location>
        <topology evidence="1">Multi-pass membrane protein</topology>
    </subcellularLocation>
</comment>
<dbReference type="Proteomes" id="UP000294829">
    <property type="component" value="Unassembled WGS sequence"/>
</dbReference>
<keyword evidence="3" id="KW-0813">Transport</keyword>
<keyword evidence="7" id="KW-0472">Membrane</keyword>
<feature type="domain" description="PapC-like C-terminal" evidence="9">
    <location>
        <begin position="806"/>
        <end position="870"/>
    </location>
</feature>
<dbReference type="RefSeq" id="WP_133330253.1">
    <property type="nucleotide sequence ID" value="NZ_SMYL01000010.1"/>
</dbReference>
<evidence type="ECO:0000256" key="1">
    <source>
        <dbReference type="ARBA" id="ARBA00004571"/>
    </source>
</evidence>
<dbReference type="InterPro" id="IPR000015">
    <property type="entry name" value="Fimb_usher"/>
</dbReference>
<keyword evidence="12" id="KW-1185">Reference proteome</keyword>
<dbReference type="Pfam" id="PF00577">
    <property type="entry name" value="Usher"/>
    <property type="match status" value="1"/>
</dbReference>
<dbReference type="InterPro" id="IPR025949">
    <property type="entry name" value="PapC-like_C"/>
</dbReference>
<evidence type="ECO:0000259" key="9">
    <source>
        <dbReference type="Pfam" id="PF13953"/>
    </source>
</evidence>
<evidence type="ECO:0000256" key="3">
    <source>
        <dbReference type="ARBA" id="ARBA00022448"/>
    </source>
</evidence>
<accession>A0A4R5VWP4</accession>
<evidence type="ECO:0000256" key="8">
    <source>
        <dbReference type="ARBA" id="ARBA00023237"/>
    </source>
</evidence>
<evidence type="ECO:0000256" key="5">
    <source>
        <dbReference type="ARBA" id="ARBA00022692"/>
    </source>
</evidence>
<gene>
    <name evidence="11" type="ORF">E2I14_15690</name>
</gene>
<dbReference type="OrthoDB" id="6554712at2"/>
<organism evidence="11 12">
    <name type="scientific">Sapientia aquatica</name>
    <dbReference type="NCBI Taxonomy" id="1549640"/>
    <lineage>
        <taxon>Bacteria</taxon>
        <taxon>Pseudomonadati</taxon>
        <taxon>Pseudomonadota</taxon>
        <taxon>Betaproteobacteria</taxon>
        <taxon>Burkholderiales</taxon>
        <taxon>Oxalobacteraceae</taxon>
        <taxon>Sapientia</taxon>
    </lineage>
</organism>
<dbReference type="InterPro" id="IPR037224">
    <property type="entry name" value="PapC_N_sf"/>
</dbReference>
<keyword evidence="5" id="KW-0812">Transmembrane</keyword>
<keyword evidence="4" id="KW-1134">Transmembrane beta strand</keyword>
<dbReference type="GO" id="GO:0009297">
    <property type="term" value="P:pilus assembly"/>
    <property type="evidence" value="ECO:0007669"/>
    <property type="project" value="InterPro"/>
</dbReference>
<dbReference type="InterPro" id="IPR042186">
    <property type="entry name" value="FimD_plug_dom"/>
</dbReference>
<dbReference type="EMBL" id="SMYL01000010">
    <property type="protein sequence ID" value="TDK62746.1"/>
    <property type="molecule type" value="Genomic_DNA"/>
</dbReference>
<dbReference type="InterPro" id="IPR025885">
    <property type="entry name" value="PapC_N"/>
</dbReference>
<sequence>MTVGVGTVRNFLQQELEQSISQRLKSISSNALAGSLWLLSVSSALATPITLDAPNNSATNSAAVTTSYDFNSDLLLGTSIGSDNIDRFNRPNYIDPGKYTIDVFLNGNFQSRKTIDFVSSDKNEVYPCLTDAYLIGIGILPASITLLGNDGSSDATRCLPVDWRIKGAAVHFTVSTLRVDLSIPQALMKNLPPGFVNEADLDAGESMLFANYDMNHYRTMDYGSTYLGINSGFNIGMWRLRQVGNYSYQEGQTQSAGKWQTISSYAQRSLTSLQSELTLGDTHSSGALFSSIGFRGITLRTDDRMLPDSQQGYAPVVRGVALTNARVTIRQGKNELFQATVAPGPFEFKDLHPTSFQGDLQVEVAEADGRISTFTVPFSAVPESIREGTSKYSISLGKITQIEGVSPYFIDGTYQRGLSNSLTANAGLRFGSGYQSALAGIVLGSPVGALGLNAIYSAARDANNSRIDGWRTSATYSHTIQPTQTTLALAGYRYSTNGYRDLVDVLGARSANAQGNTWSSSTYQQRNQYVLSIGQGLGTYGQLSVSAGVNEYYSGRERDTQYQLSYSNNFKSVSYNIALSRQKTGLVHNNGLGSGAVIANNLDGPATNMVNLSISIPLGSVSNPIYLSSSVTSQTGGNTSYQTSTSGTLDEAKTVSYGLSANVTKQNGSHSTSTSMNVQKQFSLAGIGASYSLGQGYWQAGLNMRGAAVVHSGGVTLGPYLGETFGLIEAEGAQGALVRNGMGASIDRFGYAIVPNLIPYRYNEVSLDSQGINSNAELSGVQQQSAPYAGASIKFKFETKIGRAVLIKTTLADGSQLPLGSSVFGEDNINVGMVGQGGKIYARAGNKQGKLTVKWGADNGQHCSVPYNLNDLPKSDEPIVRITAVCETPN</sequence>
<dbReference type="Pfam" id="PF13953">
    <property type="entry name" value="PapC_C"/>
    <property type="match status" value="1"/>
</dbReference>
<evidence type="ECO:0000256" key="4">
    <source>
        <dbReference type="ARBA" id="ARBA00022452"/>
    </source>
</evidence>
<dbReference type="GO" id="GO:0009279">
    <property type="term" value="C:cell outer membrane"/>
    <property type="evidence" value="ECO:0007669"/>
    <property type="project" value="UniProtKB-SubCell"/>
</dbReference>
<protein>
    <submittedName>
        <fullName evidence="11">Fimbrial biogenesis outer membrane usher protein</fullName>
    </submittedName>
</protein>
<name>A0A4R5VWP4_9BURK</name>
<dbReference type="Pfam" id="PF13954">
    <property type="entry name" value="PapC_N"/>
    <property type="match status" value="1"/>
</dbReference>
<dbReference type="Gene3D" id="2.60.40.3110">
    <property type="match status" value="1"/>
</dbReference>
<keyword evidence="6" id="KW-0732">Signal</keyword>
<dbReference type="PANTHER" id="PTHR30451:SF20">
    <property type="entry name" value="FIMBRIAE USHER"/>
    <property type="match status" value="1"/>
</dbReference>
<reference evidence="11 12" key="1">
    <citation type="submission" date="2019-03" db="EMBL/GenBank/DDBJ databases">
        <title>Sapientia aquatica gen. nov., sp. nov., isolated from a crater lake.</title>
        <authorList>
            <person name="Felfoldi T."/>
            <person name="Szabo A."/>
            <person name="Toth E."/>
            <person name="Schumann P."/>
            <person name="Keki Z."/>
            <person name="Marialigeti K."/>
            <person name="Mathe I."/>
        </authorList>
    </citation>
    <scope>NUCLEOTIDE SEQUENCE [LARGE SCALE GENOMIC DNA]</scope>
    <source>
        <strain evidence="11 12">SA-152</strain>
    </source>
</reference>
<dbReference type="Gene3D" id="2.60.40.2610">
    <property type="entry name" value="Outer membrane usher protein FimD, plug domain"/>
    <property type="match status" value="1"/>
</dbReference>
<dbReference type="AlphaFoldDB" id="A0A4R5VWP4"/>
<keyword evidence="8" id="KW-0998">Cell outer membrane</keyword>
<evidence type="ECO:0000256" key="2">
    <source>
        <dbReference type="ARBA" id="ARBA00008064"/>
    </source>
</evidence>